<feature type="transmembrane region" description="Helical" evidence="1">
    <location>
        <begin position="60"/>
        <end position="78"/>
    </location>
</feature>
<dbReference type="Pfam" id="PF01757">
    <property type="entry name" value="Acyl_transf_3"/>
    <property type="match status" value="1"/>
</dbReference>
<keyword evidence="1" id="KW-0472">Membrane</keyword>
<protein>
    <submittedName>
        <fullName evidence="3">Acyltransferase family protein</fullName>
    </submittedName>
</protein>
<dbReference type="RefSeq" id="WP_320312329.1">
    <property type="nucleotide sequence ID" value="NZ_JAVIKH010000001.1"/>
</dbReference>
<reference evidence="4" key="1">
    <citation type="submission" date="2023-07" db="EMBL/GenBank/DDBJ databases">
        <authorList>
            <person name="Colorado M.A."/>
            <person name="Villamil L.M."/>
            <person name="Melo J.F."/>
            <person name="Rodriguez J.A."/>
            <person name="Ruiz R.Y."/>
        </authorList>
    </citation>
    <scope>NUCLEOTIDE SEQUENCE [LARGE SCALE GENOMIC DNA]</scope>
    <source>
        <strain evidence="4">C33</strain>
    </source>
</reference>
<evidence type="ECO:0000256" key="1">
    <source>
        <dbReference type="SAM" id="Phobius"/>
    </source>
</evidence>
<keyword evidence="1" id="KW-0812">Transmembrane</keyword>
<evidence type="ECO:0000313" key="4">
    <source>
        <dbReference type="Proteomes" id="UP001279681"/>
    </source>
</evidence>
<feature type="domain" description="Acyltransferase 3" evidence="2">
    <location>
        <begin position="22"/>
        <end position="103"/>
    </location>
</feature>
<dbReference type="InterPro" id="IPR002656">
    <property type="entry name" value="Acyl_transf_3_dom"/>
</dbReference>
<name>A0ABU4W927_9FUSO</name>
<sequence>MCYKFLINKGLSLQDYKYPPRTYYFYYAILMFNIIFYLKKYLCEKKLKRMKIIDFIGKSTMWIYLWHIPFVLFITLLNKKGIEMNYMLNYIFVFGGALILTILQNKVVNFVFRKENEKNKNIREILLG</sequence>
<feature type="transmembrane region" description="Helical" evidence="1">
    <location>
        <begin position="23"/>
        <end position="39"/>
    </location>
</feature>
<comment type="caution">
    <text evidence="3">The sequence shown here is derived from an EMBL/GenBank/DDBJ whole genome shotgun (WGS) entry which is preliminary data.</text>
</comment>
<dbReference type="EMBL" id="JAVIKH010000001">
    <property type="protein sequence ID" value="MDX8334915.1"/>
    <property type="molecule type" value="Genomic_DNA"/>
</dbReference>
<evidence type="ECO:0000313" key="3">
    <source>
        <dbReference type="EMBL" id="MDX8334915.1"/>
    </source>
</evidence>
<dbReference type="Proteomes" id="UP001279681">
    <property type="component" value="Unassembled WGS sequence"/>
</dbReference>
<proteinExistence type="predicted"/>
<keyword evidence="3" id="KW-0012">Acyltransferase</keyword>
<keyword evidence="1" id="KW-1133">Transmembrane helix</keyword>
<evidence type="ECO:0000259" key="2">
    <source>
        <dbReference type="Pfam" id="PF01757"/>
    </source>
</evidence>
<feature type="transmembrane region" description="Helical" evidence="1">
    <location>
        <begin position="90"/>
        <end position="112"/>
    </location>
</feature>
<gene>
    <name evidence="3" type="ORF">RFV38_00125</name>
</gene>
<dbReference type="GO" id="GO:0016746">
    <property type="term" value="F:acyltransferase activity"/>
    <property type="evidence" value="ECO:0007669"/>
    <property type="project" value="UniProtKB-KW"/>
</dbReference>
<keyword evidence="4" id="KW-1185">Reference proteome</keyword>
<organism evidence="3 4">
    <name type="scientific">Candidatus Cetobacterium colombiensis</name>
    <dbReference type="NCBI Taxonomy" id="3073100"/>
    <lineage>
        <taxon>Bacteria</taxon>
        <taxon>Fusobacteriati</taxon>
        <taxon>Fusobacteriota</taxon>
        <taxon>Fusobacteriia</taxon>
        <taxon>Fusobacteriales</taxon>
        <taxon>Fusobacteriaceae</taxon>
        <taxon>Cetobacterium</taxon>
    </lineage>
</organism>
<keyword evidence="3" id="KW-0808">Transferase</keyword>
<accession>A0ABU4W927</accession>